<dbReference type="GO" id="GO:0016829">
    <property type="term" value="F:lyase activity"/>
    <property type="evidence" value="ECO:0007669"/>
    <property type="project" value="UniProtKB-KW"/>
</dbReference>
<comment type="similarity">
    <text evidence="1">Belongs to the CpcT/CpeT biliprotein lyase family.</text>
</comment>
<dbReference type="PANTHER" id="PTHR35137">
    <property type="entry name" value="CHROMOPHORE LYASE CRL, CHLOROPLASTIC"/>
    <property type="match status" value="1"/>
</dbReference>
<dbReference type="Proteomes" id="UP001594351">
    <property type="component" value="Unassembled WGS sequence"/>
</dbReference>
<evidence type="ECO:0000256" key="3">
    <source>
        <dbReference type="SAM" id="SignalP"/>
    </source>
</evidence>
<evidence type="ECO:0000313" key="5">
    <source>
        <dbReference type="Proteomes" id="UP001594351"/>
    </source>
</evidence>
<keyword evidence="5" id="KW-1185">Reference proteome</keyword>
<accession>A0ABV6YRH2</accession>
<keyword evidence="3" id="KW-0732">Signal</keyword>
<dbReference type="CDD" id="cd16338">
    <property type="entry name" value="CpcT"/>
    <property type="match status" value="1"/>
</dbReference>
<evidence type="ECO:0000313" key="4">
    <source>
        <dbReference type="EMBL" id="MFC1848782.1"/>
    </source>
</evidence>
<dbReference type="InterPro" id="IPR010404">
    <property type="entry name" value="CpcT/CpeT"/>
</dbReference>
<dbReference type="HAMAP" id="MF_01460">
    <property type="entry name" value="Chrphore_lyase_CpxT"/>
    <property type="match status" value="1"/>
</dbReference>
<dbReference type="PANTHER" id="PTHR35137:SF1">
    <property type="entry name" value="CHROMOPHORE LYASE CRL, CHLOROPLASTIC"/>
    <property type="match status" value="1"/>
</dbReference>
<gene>
    <name evidence="4" type="ORF">ACFL27_01120</name>
</gene>
<protein>
    <submittedName>
        <fullName evidence="4">Chromophore lyase CpcT/CpeT</fullName>
    </submittedName>
</protein>
<proteinExistence type="inferred from homology"/>
<sequence length="215" mass="24631">MNFKNILLAMLLGCVIQFFSCATGTAVHRKSDDLKKLVSWMTGSFSSQEQAQTDHDFLDIRLKMVKIWPNRQDGYWLYVEQALATKQERPYRQRVYHVTIQDNATFESAVYTLEDPLQYAGEWQKRKPLAALTPESLIIRKGCSIILKKEGDEAFAGSTQEKDCVSTLRGAEYATSEVRITPTELVSWDRGFDHNDIQVWGAETGGYIFKKIEDF</sequence>
<evidence type="ECO:0000256" key="2">
    <source>
        <dbReference type="ARBA" id="ARBA00023239"/>
    </source>
</evidence>
<dbReference type="Gene3D" id="2.40.128.590">
    <property type="entry name" value="CpcT/CpeT domain"/>
    <property type="match status" value="1"/>
</dbReference>
<dbReference type="InterPro" id="IPR038672">
    <property type="entry name" value="CpcT/CpeT_sf"/>
</dbReference>
<comment type="caution">
    <text evidence="4">The sequence shown here is derived from an EMBL/GenBank/DDBJ whole genome shotgun (WGS) entry which is preliminary data.</text>
</comment>
<keyword evidence="2 4" id="KW-0456">Lyase</keyword>
<reference evidence="4 5" key="1">
    <citation type="submission" date="2024-09" db="EMBL/GenBank/DDBJ databases">
        <title>Laminarin stimulates single cell rates of sulfate reduction while oxygen inhibits transcriptomic activity in coastal marine sediment.</title>
        <authorList>
            <person name="Lindsay M."/>
            <person name="Orcutt B."/>
            <person name="Emerson D."/>
            <person name="Stepanauskas R."/>
            <person name="D'Angelo T."/>
        </authorList>
    </citation>
    <scope>NUCLEOTIDE SEQUENCE [LARGE SCALE GENOMIC DNA]</scope>
    <source>
        <strain evidence="4">SAG AM-311-K15</strain>
    </source>
</reference>
<name>A0ABV6YRH2_UNCC1</name>
<dbReference type="EMBL" id="JBHPBY010000007">
    <property type="protein sequence ID" value="MFC1848782.1"/>
    <property type="molecule type" value="Genomic_DNA"/>
</dbReference>
<evidence type="ECO:0000256" key="1">
    <source>
        <dbReference type="ARBA" id="ARBA00008206"/>
    </source>
</evidence>
<organism evidence="4 5">
    <name type="scientific">candidate division CSSED10-310 bacterium</name>
    <dbReference type="NCBI Taxonomy" id="2855610"/>
    <lineage>
        <taxon>Bacteria</taxon>
        <taxon>Bacteria division CSSED10-310</taxon>
    </lineage>
</organism>
<feature type="signal peptide" evidence="3">
    <location>
        <begin position="1"/>
        <end position="22"/>
    </location>
</feature>
<dbReference type="Pfam" id="PF06206">
    <property type="entry name" value="CpeT"/>
    <property type="match status" value="1"/>
</dbReference>
<feature type="chain" id="PRO_5047538574" evidence="3">
    <location>
        <begin position="23"/>
        <end position="215"/>
    </location>
</feature>